<dbReference type="EMBL" id="KI546101">
    <property type="protein sequence ID" value="EST44978.1"/>
    <property type="molecule type" value="Genomic_DNA"/>
</dbReference>
<dbReference type="Proteomes" id="UP000018208">
    <property type="component" value="Unassembled WGS sequence"/>
</dbReference>
<sequence>MLNQGQQIIVVYDDGDYTATLVNYDSLQQKIKNALFNQLISRQLTFTVRFKEDDEYSYDVITIDQIKSPLNALQYQILGNKVPLVVSNSIFYEISNFFNQHPQTDLVGDILQFQQPYPLFLGSFPTAPTNLSQRFFGNEFICDYCGFVDQNQNLVQLDQFCISMLQPSYLFQLQKIIAYKNLQNETQYLACGVSINNNIEFPVIFPLETVVLSQNSFNVKNLAIIFTELATNLQLDLLLEEEEQLLPTADDLILGLNYQWLDGLQLKKGNQTLSPATPLEILNCSFWFIQGKIIDDNGNIAKLRPQKVNSDANFCYQMQENIEFTYQQPLFAQLIQFLESEKYLSNNRLIIDKVSIQRVLSFVLSYKHIRCGFCGKEIQEHFAGPFLHSLIQTNDVLGQPILIAFHRDCARFVPEVAEFTKNEEVTDSVNINIKYPWEVQYCILDRFFRRNLIVAETEIYQFLRKALKQDRINNKCTICQQFGAVIGCWDSTCAFTAHYYCIMSAGLVFKEEKKIYCKKHMKK</sequence>
<dbReference type="AlphaFoldDB" id="V6LKT5"/>
<evidence type="ECO:0000313" key="7">
    <source>
        <dbReference type="Proteomes" id="UP000018208"/>
    </source>
</evidence>
<evidence type="ECO:0000259" key="4">
    <source>
        <dbReference type="PROSITE" id="PS51805"/>
    </source>
</evidence>
<evidence type="ECO:0000313" key="6">
    <source>
        <dbReference type="EMBL" id="KAH0573311.1"/>
    </source>
</evidence>
<dbReference type="PROSITE" id="PS51805">
    <property type="entry name" value="EPHD"/>
    <property type="match status" value="1"/>
</dbReference>
<reference evidence="6" key="2">
    <citation type="submission" date="2020-12" db="EMBL/GenBank/DDBJ databases">
        <title>New Spironucleus salmonicida genome in near-complete chromosomes.</title>
        <authorList>
            <person name="Xu F."/>
            <person name="Kurt Z."/>
            <person name="Jimenez-Gonzalez A."/>
            <person name="Astvaldsson A."/>
            <person name="Andersson J.O."/>
            <person name="Svard S.G."/>
        </authorList>
    </citation>
    <scope>NUCLEOTIDE SEQUENCE</scope>
    <source>
        <strain evidence="6">ATCC 50377</strain>
    </source>
</reference>
<keyword evidence="2" id="KW-0863">Zinc-finger</keyword>
<feature type="domain" description="PHD-type" evidence="4">
    <location>
        <begin position="368"/>
        <end position="521"/>
    </location>
</feature>
<organism evidence="5">
    <name type="scientific">Spironucleus salmonicida</name>
    <dbReference type="NCBI Taxonomy" id="348837"/>
    <lineage>
        <taxon>Eukaryota</taxon>
        <taxon>Metamonada</taxon>
        <taxon>Diplomonadida</taxon>
        <taxon>Hexamitidae</taxon>
        <taxon>Hexamitinae</taxon>
        <taxon>Spironucleus</taxon>
    </lineage>
</organism>
<name>V6LKT5_9EUKA</name>
<accession>V6LKT5</accession>
<keyword evidence="3" id="KW-0862">Zinc</keyword>
<evidence type="ECO:0000313" key="5">
    <source>
        <dbReference type="EMBL" id="EST44978.1"/>
    </source>
</evidence>
<dbReference type="InterPro" id="IPR034732">
    <property type="entry name" value="EPHD"/>
</dbReference>
<evidence type="ECO:0000256" key="3">
    <source>
        <dbReference type="ARBA" id="ARBA00022833"/>
    </source>
</evidence>
<evidence type="ECO:0000256" key="1">
    <source>
        <dbReference type="ARBA" id="ARBA00022723"/>
    </source>
</evidence>
<proteinExistence type="predicted"/>
<dbReference type="VEuPathDB" id="GiardiaDB:SS50377_25431"/>
<dbReference type="EMBL" id="AUWU02000005">
    <property type="protein sequence ID" value="KAH0573311.1"/>
    <property type="molecule type" value="Genomic_DNA"/>
</dbReference>
<dbReference type="Pfam" id="PF13771">
    <property type="entry name" value="zf-HC5HC2H"/>
    <property type="match status" value="1"/>
</dbReference>
<dbReference type="InterPro" id="IPR013083">
    <property type="entry name" value="Znf_RING/FYVE/PHD"/>
</dbReference>
<protein>
    <submittedName>
        <fullName evidence="6">PHD-like zinc-binding domain-containing protein</fullName>
    </submittedName>
</protein>
<keyword evidence="1" id="KW-0479">Metal-binding</keyword>
<evidence type="ECO:0000256" key="2">
    <source>
        <dbReference type="ARBA" id="ARBA00022771"/>
    </source>
</evidence>
<gene>
    <name evidence="5" type="ORF">SS50377_14997</name>
    <name evidence="6" type="ORF">SS50377_25431</name>
</gene>
<reference evidence="5 6" key="1">
    <citation type="journal article" date="2014" name="PLoS Genet.">
        <title>The Genome of Spironucleus salmonicida Highlights a Fish Pathogen Adapted to Fluctuating Environments.</title>
        <authorList>
            <person name="Xu F."/>
            <person name="Jerlstrom-Hultqvist J."/>
            <person name="Einarsson E."/>
            <person name="Astvaldsson A."/>
            <person name="Svard S.G."/>
            <person name="Andersson J.O."/>
        </authorList>
    </citation>
    <scope>NUCLEOTIDE SEQUENCE</scope>
    <source>
        <strain evidence="6">ATCC 50377</strain>
    </source>
</reference>
<dbReference type="Gene3D" id="3.30.40.10">
    <property type="entry name" value="Zinc/RING finger domain, C3HC4 (zinc finger)"/>
    <property type="match status" value="1"/>
</dbReference>
<dbReference type="OrthoDB" id="10251822at2759"/>
<dbReference type="CDD" id="cd15571">
    <property type="entry name" value="ePHD"/>
    <property type="match status" value="1"/>
</dbReference>
<keyword evidence="7" id="KW-1185">Reference proteome</keyword>
<dbReference type="GO" id="GO:0008270">
    <property type="term" value="F:zinc ion binding"/>
    <property type="evidence" value="ECO:0007669"/>
    <property type="project" value="UniProtKB-KW"/>
</dbReference>